<dbReference type="InterPro" id="IPR007890">
    <property type="entry name" value="CHASE2"/>
</dbReference>
<accession>E0TB72</accession>
<evidence type="ECO:0000259" key="2">
    <source>
        <dbReference type="SMART" id="SM01080"/>
    </source>
</evidence>
<reference evidence="4" key="1">
    <citation type="submission" date="2010-08" db="EMBL/GenBank/DDBJ databases">
        <title>Genome sequence of Parvularcula bermudensis HTCC2503.</title>
        <authorList>
            <person name="Kang D.-M."/>
            <person name="Oh H.-M."/>
            <person name="Cho J.-C."/>
        </authorList>
    </citation>
    <scope>NUCLEOTIDE SEQUENCE [LARGE SCALE GENOMIC DNA]</scope>
    <source>
        <strain evidence="4">ATCC BAA-594 / HTCC2503 / KCTC 12087</strain>
    </source>
</reference>
<keyword evidence="4" id="KW-1185">Reference proteome</keyword>
<name>E0TB72_PARBH</name>
<dbReference type="eggNOG" id="COG4252">
    <property type="taxonomic scope" value="Bacteria"/>
</dbReference>
<evidence type="ECO:0000313" key="3">
    <source>
        <dbReference type="EMBL" id="ADM08276.1"/>
    </source>
</evidence>
<keyword evidence="1" id="KW-1133">Transmembrane helix</keyword>
<dbReference type="SMART" id="SM01080">
    <property type="entry name" value="CHASE2"/>
    <property type="match status" value="1"/>
</dbReference>
<dbReference type="Gene3D" id="3.30.70.1230">
    <property type="entry name" value="Nucleotide cyclase"/>
    <property type="match status" value="1"/>
</dbReference>
<sequence>MLEQRLQQRLRLLAIPAFTLVGILALTALLSSRMHGVQPRETFFDLFLQAAPAPLEQAETIALIDIDQASLDNLGPWPWPRTAIARLVAAAERAGARSVTVALPLEGRDPLSPDNLAAFLPRNEENGDTIRQLQAMPTTDAALGAAARALPTAVSAGAGARSWIGWQRADFEGTPWLRAIDNDGRSGLALPIAPLSAGIERALTDTSAPVVGTWLKDSDGQVRRLPLLWATAQGPMPATALAPFALSGGVAVDLAATRRETGAPPPTALTVGGANKILLGPKVDLRYWPGRTDTLDTVPAWRVLEGGAQWSTMLRDRDVFIGESVTSDGVAQTPWGEISFAHLHAHMARQIVAGDVPIRPVVSGVTEFVLTLLAGAITIAAAIFARPLAAIIVSVVVALLSVVVFLWIFSETGRLFDPSFIIGAALGAPLVIFIVVVGNILMRDDALRGAFHGNLPPATMERLQKSTSGPLLNGVRREVVVLSCGFRLPEGLEAKFHARPDDFVRFCGAANDALRRTILSHGGTVDFAENGRLMGYWNVPEVLPHPIEKACACALAMIDEMNNLTENVQTAAFAAGGLLSDTEMSFADASVEVGIAVGECFAGPIGLGTRNRYGVVGPAVTIARQLRSRSGFYGPAIVTDDRIFEALRHHYAFLDLDVLRFSEDDTAHTIYGLVGNPFLKASKAFRELADVQREMVGAWRLGEYAKTTIHLQRLRGFPGVPDGYVERFDARLAQARGQRRSLDRGDHIECLKA</sequence>
<feature type="transmembrane region" description="Helical" evidence="1">
    <location>
        <begin position="390"/>
        <end position="409"/>
    </location>
</feature>
<protein>
    <submittedName>
        <fullName evidence="3">Putative adenylate/guanylate cyclase transmembrane protein</fullName>
    </submittedName>
</protein>
<dbReference type="HOGENOM" id="CLU_000445_85_1_5"/>
<dbReference type="eggNOG" id="COG2114">
    <property type="taxonomic scope" value="Bacteria"/>
</dbReference>
<proteinExistence type="predicted"/>
<dbReference type="STRING" id="314260.PB2503_00977"/>
<dbReference type="Pfam" id="PF05226">
    <property type="entry name" value="CHASE2"/>
    <property type="match status" value="1"/>
</dbReference>
<dbReference type="SUPFAM" id="SSF55073">
    <property type="entry name" value="Nucleotide cyclase"/>
    <property type="match status" value="1"/>
</dbReference>
<dbReference type="EMBL" id="CP002156">
    <property type="protein sequence ID" value="ADM08276.1"/>
    <property type="molecule type" value="Genomic_DNA"/>
</dbReference>
<feature type="transmembrane region" description="Helical" evidence="1">
    <location>
        <begin position="12"/>
        <end position="30"/>
    </location>
</feature>
<gene>
    <name evidence="3" type="ordered locus">PB2503_00977</name>
</gene>
<dbReference type="AlphaFoldDB" id="E0TB72"/>
<keyword evidence="1 3" id="KW-0812">Transmembrane</keyword>
<feature type="transmembrane region" description="Helical" evidence="1">
    <location>
        <begin position="421"/>
        <end position="442"/>
    </location>
</feature>
<feature type="domain" description="CHASE2" evidence="2">
    <location>
        <begin position="36"/>
        <end position="378"/>
    </location>
</feature>
<dbReference type="KEGG" id="pbr:PB2503_00977"/>
<dbReference type="InterPro" id="IPR029787">
    <property type="entry name" value="Nucleotide_cyclase"/>
</dbReference>
<dbReference type="RefSeq" id="WP_013299250.1">
    <property type="nucleotide sequence ID" value="NC_014414.1"/>
</dbReference>
<dbReference type="OrthoDB" id="9789782at2"/>
<reference evidence="3 4" key="2">
    <citation type="journal article" date="2011" name="J. Bacteriol.">
        <title>Complete genome sequence of strain HTCC2503T of Parvularcula bermudensis, the type species of the order "Parvularculales" in the class Alphaproteobacteria.</title>
        <authorList>
            <person name="Oh H.M."/>
            <person name="Kang I."/>
            <person name="Vergin K.L."/>
            <person name="Kang D."/>
            <person name="Rhee K.H."/>
            <person name="Giovannoni S.J."/>
            <person name="Cho J.C."/>
        </authorList>
    </citation>
    <scope>NUCLEOTIDE SEQUENCE [LARGE SCALE GENOMIC DNA]</scope>
    <source>
        <strain evidence="4">ATCC BAA-594 / HTCC2503 / KCTC 12087</strain>
    </source>
</reference>
<keyword evidence="1" id="KW-0472">Membrane</keyword>
<dbReference type="Proteomes" id="UP000001302">
    <property type="component" value="Chromosome"/>
</dbReference>
<organism evidence="3 4">
    <name type="scientific">Parvularcula bermudensis (strain ATCC BAA-594 / HTCC2503 / KCTC 12087)</name>
    <dbReference type="NCBI Taxonomy" id="314260"/>
    <lineage>
        <taxon>Bacteria</taxon>
        <taxon>Pseudomonadati</taxon>
        <taxon>Pseudomonadota</taxon>
        <taxon>Alphaproteobacteria</taxon>
        <taxon>Parvularculales</taxon>
        <taxon>Parvularculaceae</taxon>
        <taxon>Parvularcula</taxon>
    </lineage>
</organism>
<feature type="transmembrane region" description="Helical" evidence="1">
    <location>
        <begin position="368"/>
        <end position="385"/>
    </location>
</feature>
<evidence type="ECO:0000256" key="1">
    <source>
        <dbReference type="SAM" id="Phobius"/>
    </source>
</evidence>
<evidence type="ECO:0000313" key="4">
    <source>
        <dbReference type="Proteomes" id="UP000001302"/>
    </source>
</evidence>